<dbReference type="eggNOG" id="ENOG50335TS">
    <property type="taxonomic scope" value="Bacteria"/>
</dbReference>
<keyword evidence="1" id="KW-1133">Transmembrane helix</keyword>
<sequence>MDSVTKAIIFGASLLMAIAFITIGVQLFGTSTEASKAATNDYSSIQTELSEQKYLAFEGTTVSGSQVGNAIRRFQNEDNFGIQVITGKNSTGTWYHHDASNSDNVSPVDNNPANITKPDSIEYVNSSGSFKSSVIRDSNHVIRGIVFTQN</sequence>
<dbReference type="AlphaFoldDB" id="D3G1J5"/>
<organism evidence="2 3">
    <name type="scientific">Alkalihalophilus pseudofirmus (strain ATCC BAA-2126 / JCM 17055 / OF4)</name>
    <name type="common">Bacillus pseudofirmus</name>
    <dbReference type="NCBI Taxonomy" id="398511"/>
    <lineage>
        <taxon>Bacteria</taxon>
        <taxon>Bacillati</taxon>
        <taxon>Bacillota</taxon>
        <taxon>Bacilli</taxon>
        <taxon>Bacillales</taxon>
        <taxon>Bacillaceae</taxon>
        <taxon>Alkalihalophilus</taxon>
    </lineage>
</organism>
<proteinExistence type="predicted"/>
<evidence type="ECO:0000313" key="2">
    <source>
        <dbReference type="EMBL" id="ADC52221.1"/>
    </source>
</evidence>
<dbReference type="HOGENOM" id="CLU_1719740_0_0_9"/>
<accession>D3G1J5</accession>
<geneLocation type="plasmid" evidence="2 3">
    <name>pBpOF4-01</name>
</geneLocation>
<reference evidence="2 3" key="1">
    <citation type="journal article" date="2011" name="Environ. Microbiol.">
        <title>Genome of alkaliphilic Bacillus pseudofirmus OF4 reveals adaptations that support the ability to grow in an external pH range from 7.5 to 11.4.</title>
        <authorList>
            <person name="Janto B."/>
            <person name="Ahmed A."/>
            <person name="Ito M."/>
            <person name="Liu J."/>
            <person name="Hicks D.B."/>
            <person name="Pagni S."/>
            <person name="Fackelmayer O.J."/>
            <person name="Smith T.A."/>
            <person name="Earl J."/>
            <person name="Elbourne L.D."/>
            <person name="Hassan K."/>
            <person name="Paulsen I.T."/>
            <person name="Kolsto A.B."/>
            <person name="Tourasse N.J."/>
            <person name="Ehrlich G.D."/>
            <person name="Boissy R."/>
            <person name="Ivey D.M."/>
            <person name="Li G."/>
            <person name="Xue Y."/>
            <person name="Ma Y."/>
            <person name="Hu F.Z."/>
            <person name="Krulwich T.A."/>
        </authorList>
    </citation>
    <scope>NUCLEOTIDE SEQUENCE [LARGE SCALE GENOMIC DNA]</scope>
    <source>
        <strain evidence="3">ATCC BAA-2126 / JCM 17055 / OF4</strain>
    </source>
</reference>
<feature type="transmembrane region" description="Helical" evidence="1">
    <location>
        <begin position="7"/>
        <end position="29"/>
    </location>
</feature>
<dbReference type="Proteomes" id="UP000001544">
    <property type="component" value="Plasmid pBpOF4-01"/>
</dbReference>
<dbReference type="EMBL" id="CP001879">
    <property type="protein sequence ID" value="ADC52221.1"/>
    <property type="molecule type" value="Genomic_DNA"/>
</dbReference>
<keyword evidence="1" id="KW-0472">Membrane</keyword>
<keyword evidence="1" id="KW-0812">Transmembrane</keyword>
<evidence type="ECO:0008006" key="4">
    <source>
        <dbReference type="Google" id="ProtNLM"/>
    </source>
</evidence>
<name>D3G1J5_ALKPO</name>
<evidence type="ECO:0000256" key="1">
    <source>
        <dbReference type="SAM" id="Phobius"/>
    </source>
</evidence>
<dbReference type="RefSeq" id="WP_012961130.1">
    <property type="nucleotide sequence ID" value="NC_013792.1"/>
</dbReference>
<protein>
    <recommendedName>
        <fullName evidence="4">ABC transporter permease</fullName>
    </recommendedName>
</protein>
<keyword evidence="3" id="KW-1185">Reference proteome</keyword>
<dbReference type="KEGG" id="bpf:BpOF4_21129"/>
<keyword evidence="2" id="KW-0614">Plasmid</keyword>
<evidence type="ECO:0000313" key="3">
    <source>
        <dbReference type="Proteomes" id="UP000001544"/>
    </source>
</evidence>
<gene>
    <name evidence="2" type="ordered locus">BpOF4_21129</name>
</gene>